<name>A0A2G5SD29_9PELO</name>
<evidence type="ECO:0000313" key="2">
    <source>
        <dbReference type="EMBL" id="PIC12954.1"/>
    </source>
</evidence>
<feature type="compositionally biased region" description="Acidic residues" evidence="1">
    <location>
        <begin position="16"/>
        <end position="26"/>
    </location>
</feature>
<dbReference type="EMBL" id="PDUG01000016">
    <property type="protein sequence ID" value="PIC12954.1"/>
    <property type="molecule type" value="Genomic_DNA"/>
</dbReference>
<comment type="caution">
    <text evidence="2">The sequence shown here is derived from an EMBL/GenBank/DDBJ whole genome shotgun (WGS) entry which is preliminary data.</text>
</comment>
<evidence type="ECO:0000256" key="1">
    <source>
        <dbReference type="SAM" id="MobiDB-lite"/>
    </source>
</evidence>
<keyword evidence="3" id="KW-1185">Reference proteome</keyword>
<dbReference type="Proteomes" id="UP000230233">
    <property type="component" value="Unassembled WGS sequence"/>
</dbReference>
<proteinExistence type="predicted"/>
<organism evidence="2 3">
    <name type="scientific">Caenorhabditis nigoni</name>
    <dbReference type="NCBI Taxonomy" id="1611254"/>
    <lineage>
        <taxon>Eukaryota</taxon>
        <taxon>Metazoa</taxon>
        <taxon>Ecdysozoa</taxon>
        <taxon>Nematoda</taxon>
        <taxon>Chromadorea</taxon>
        <taxon>Rhabditida</taxon>
        <taxon>Rhabditina</taxon>
        <taxon>Rhabditomorpha</taxon>
        <taxon>Rhabditoidea</taxon>
        <taxon>Rhabditidae</taxon>
        <taxon>Peloderinae</taxon>
        <taxon>Caenorhabditis</taxon>
    </lineage>
</organism>
<accession>A0A2G5SD29</accession>
<evidence type="ECO:0000313" key="3">
    <source>
        <dbReference type="Proteomes" id="UP000230233"/>
    </source>
</evidence>
<feature type="region of interest" description="Disordered" evidence="1">
    <location>
        <begin position="1"/>
        <end position="34"/>
    </location>
</feature>
<protein>
    <submittedName>
        <fullName evidence="2">Uncharacterized protein</fullName>
    </submittedName>
</protein>
<reference evidence="3" key="1">
    <citation type="submission" date="2017-10" db="EMBL/GenBank/DDBJ databases">
        <title>Rapid genome shrinkage in a self-fertile nematode reveals novel sperm competition proteins.</title>
        <authorList>
            <person name="Yin D."/>
            <person name="Schwarz E.M."/>
            <person name="Thomas C.G."/>
            <person name="Felde R.L."/>
            <person name="Korf I.F."/>
            <person name="Cutter A.D."/>
            <person name="Schartner C.M."/>
            <person name="Ralston E.J."/>
            <person name="Meyer B.J."/>
            <person name="Haag E.S."/>
        </authorList>
    </citation>
    <scope>NUCLEOTIDE SEQUENCE [LARGE SCALE GENOMIC DNA]</scope>
    <source>
        <strain evidence="3">JU1422</strain>
    </source>
</reference>
<dbReference type="AlphaFoldDB" id="A0A2G5SD29"/>
<sequence>MGSKSSKRAKTTVDSAESDSSSEETSDLMTLSQEQVAEARGTLEEIMARMDVEKSLHGTVSDRYKKLDKQKEILHEIIRIGQESYTIQKKFTVANHFASFRHLDVQTKIVSSSEGAHV</sequence>
<dbReference type="OrthoDB" id="10336303at2759"/>
<feature type="compositionally biased region" description="Basic residues" evidence="1">
    <location>
        <begin position="1"/>
        <end position="10"/>
    </location>
</feature>
<gene>
    <name evidence="2" type="ORF">B9Z55_028046</name>
</gene>